<feature type="region of interest" description="Disordered" evidence="1">
    <location>
        <begin position="132"/>
        <end position="157"/>
    </location>
</feature>
<gene>
    <name evidence="2" type="ORF">TD95_002215</name>
</gene>
<reference evidence="2 3" key="1">
    <citation type="submission" date="2015-03" db="EMBL/GenBank/DDBJ databases">
        <authorList>
            <person name="Radwan O."/>
            <person name="Al-Naeli F.A."/>
            <person name="Rendon G.A."/>
            <person name="Fields C."/>
        </authorList>
    </citation>
    <scope>NUCLEOTIDE SEQUENCE [LARGE SCALE GENOMIC DNA]</scope>
    <source>
        <strain evidence="2">CR-DP1</strain>
    </source>
</reference>
<dbReference type="EMBL" id="LAEV01000447">
    <property type="protein sequence ID" value="KKA30259.1"/>
    <property type="molecule type" value="Genomic_DNA"/>
</dbReference>
<evidence type="ECO:0000313" key="2">
    <source>
        <dbReference type="EMBL" id="KKA30259.1"/>
    </source>
</evidence>
<feature type="compositionally biased region" description="Basic residues" evidence="1">
    <location>
        <begin position="137"/>
        <end position="150"/>
    </location>
</feature>
<sequence length="157" mass="17577">MFGSYGSYSSMGASVWEPINIASSSASLDDINSCAFPSWPRRDSLSASERHIPSSFLSDDDLFLETVDDARSESSFGSSAASSPCDFTSMSPRDRFLECERERQAMFAEEQAQRERQAQQNREMKKMLLAEKERRKAAAAKKARRNKKNAKLSAISE</sequence>
<dbReference type="Proteomes" id="UP000033483">
    <property type="component" value="Unassembled WGS sequence"/>
</dbReference>
<keyword evidence="3" id="KW-1185">Reference proteome</keyword>
<proteinExistence type="predicted"/>
<evidence type="ECO:0000256" key="1">
    <source>
        <dbReference type="SAM" id="MobiDB-lite"/>
    </source>
</evidence>
<dbReference type="AlphaFoldDB" id="A0A0F4ZI27"/>
<protein>
    <submittedName>
        <fullName evidence="2">Uncharacterized protein</fullName>
    </submittedName>
</protein>
<evidence type="ECO:0000313" key="3">
    <source>
        <dbReference type="Proteomes" id="UP000033483"/>
    </source>
</evidence>
<name>A0A0F4ZI27_9PEZI</name>
<dbReference type="OrthoDB" id="5294241at2759"/>
<comment type="caution">
    <text evidence="2">The sequence shown here is derived from an EMBL/GenBank/DDBJ whole genome shotgun (WGS) entry which is preliminary data.</text>
</comment>
<organism evidence="2 3">
    <name type="scientific">Thielaviopsis punctulata</name>
    <dbReference type="NCBI Taxonomy" id="72032"/>
    <lineage>
        <taxon>Eukaryota</taxon>
        <taxon>Fungi</taxon>
        <taxon>Dikarya</taxon>
        <taxon>Ascomycota</taxon>
        <taxon>Pezizomycotina</taxon>
        <taxon>Sordariomycetes</taxon>
        <taxon>Hypocreomycetidae</taxon>
        <taxon>Microascales</taxon>
        <taxon>Ceratocystidaceae</taxon>
        <taxon>Thielaviopsis</taxon>
    </lineage>
</organism>
<accession>A0A0F4ZI27</accession>